<proteinExistence type="predicted"/>
<evidence type="ECO:0000313" key="2">
    <source>
        <dbReference type="Proteomes" id="UP001239111"/>
    </source>
</evidence>
<dbReference type="EMBL" id="CM056743">
    <property type="protein sequence ID" value="KAJ8669320.1"/>
    <property type="molecule type" value="Genomic_DNA"/>
</dbReference>
<sequence length="559" mass="58688">MVTVTLLMVELSRARYLMPSGTSSLSIDSFSRLPSYSSSHFASLPSSGLSIGSVSNTHQFPTRHPKRYHHHHLGPSSNTKHYFKASNSILGSSGSTGHILHSPSYSFPKDFKIGSLTTSISNPSFNSLNGLSSSQSGISSIGGLENYPFSSSPSSSPFSSTSGGSSFESSLSLDNPFDFDSSSSFSTGSPFGISSSSSIFDKMPQMSSSSSSSNNLMTSTMPQQNLMMSSGMGTIGGSSMTRPTQKSMGSINSLSSSGATSTSLQQQVPSSIHHTSTSISSNSPIASTTGTTSSSTIPHMTINFNLPAFTNVEKPSNNNGPMNTHQMIASNSNSAPATTTNNLRVAEKQNSPAPPALMSVLQSSNANVSEELNQQSVAPSTTMSISFSIPQFPNSVNSNASSFSIPNSVNEPMIMNNQMQPNTVTTTNSNEISMNNPQMMMNSAVQQQQQQQQMMMSAAASETHPSFAADLSFSQADLMGSTSPFDSDNYLSEYTQSSPPSSLSSASLGLPISSLFSAGGYPGRSILPSSSGLLGLSFTSPQKGYPTSHTSFASPYGIF</sequence>
<organism evidence="1 2">
    <name type="scientific">Eretmocerus hayati</name>
    <dbReference type="NCBI Taxonomy" id="131215"/>
    <lineage>
        <taxon>Eukaryota</taxon>
        <taxon>Metazoa</taxon>
        <taxon>Ecdysozoa</taxon>
        <taxon>Arthropoda</taxon>
        <taxon>Hexapoda</taxon>
        <taxon>Insecta</taxon>
        <taxon>Pterygota</taxon>
        <taxon>Neoptera</taxon>
        <taxon>Endopterygota</taxon>
        <taxon>Hymenoptera</taxon>
        <taxon>Apocrita</taxon>
        <taxon>Proctotrupomorpha</taxon>
        <taxon>Chalcidoidea</taxon>
        <taxon>Aphelinidae</taxon>
        <taxon>Aphelininae</taxon>
        <taxon>Eretmocerus</taxon>
    </lineage>
</organism>
<accession>A0ACC2NDV1</accession>
<protein>
    <submittedName>
        <fullName evidence="1">Uncharacterized protein</fullName>
    </submittedName>
</protein>
<dbReference type="Proteomes" id="UP001239111">
    <property type="component" value="Chromosome 3"/>
</dbReference>
<name>A0ACC2NDV1_9HYME</name>
<keyword evidence="2" id="KW-1185">Reference proteome</keyword>
<comment type="caution">
    <text evidence="1">The sequence shown here is derived from an EMBL/GenBank/DDBJ whole genome shotgun (WGS) entry which is preliminary data.</text>
</comment>
<reference evidence="1" key="1">
    <citation type="submission" date="2023-04" db="EMBL/GenBank/DDBJ databases">
        <title>A chromosome-level genome assembly of the parasitoid wasp Eretmocerus hayati.</title>
        <authorList>
            <person name="Zhong Y."/>
            <person name="Liu S."/>
            <person name="Liu Y."/>
        </authorList>
    </citation>
    <scope>NUCLEOTIDE SEQUENCE</scope>
    <source>
        <strain evidence="1">ZJU_SS_LIU_2023</strain>
    </source>
</reference>
<gene>
    <name evidence="1" type="ORF">QAD02_000579</name>
</gene>
<evidence type="ECO:0000313" key="1">
    <source>
        <dbReference type="EMBL" id="KAJ8669320.1"/>
    </source>
</evidence>